<protein>
    <submittedName>
        <fullName evidence="2">UPF0725 protein At1g19060-like</fullName>
    </submittedName>
</protein>
<keyword evidence="1" id="KW-1185">Reference proteome</keyword>
<reference evidence="2" key="2">
    <citation type="submission" date="2025-08" db="UniProtKB">
        <authorList>
            <consortium name="RefSeq"/>
        </authorList>
    </citation>
    <scope>IDENTIFICATION</scope>
    <source>
        <tissue evidence="2">Leaf</tissue>
    </source>
</reference>
<sequence>MLEGTNFKLEAVTKFNKLQNFVSPYYITLLAQDLVSGSHQTFQVLVDEKGVGRLDMIVEIARPKGVTTKEPPIPCDSFSVGDKLPEWPSPDSFNDTKRFYLVKESELQNNDWIYLYLELVLCAIDRVGISDSDLSKLRIVKAVIETKEDMMPPNERLKAKTAVVYITFKGMTNAQVAGEHDERKAMVRRIFNEDTGRLSLRGHLIAENPYVNIDPVTFFNSHAHTEAVRRALELPLPPYIR</sequence>
<reference evidence="1" key="1">
    <citation type="journal article" date="2014" name="Nat. Commun.">
        <title>The emerging biofuel crop Camelina sativa retains a highly undifferentiated hexaploid genome structure.</title>
        <authorList>
            <person name="Kagale S."/>
            <person name="Koh C."/>
            <person name="Nixon J."/>
            <person name="Bollina V."/>
            <person name="Clarke W.E."/>
            <person name="Tuteja R."/>
            <person name="Spillane C."/>
            <person name="Robinson S.J."/>
            <person name="Links M.G."/>
            <person name="Clarke C."/>
            <person name="Higgins E.E."/>
            <person name="Huebert T."/>
            <person name="Sharpe A.G."/>
            <person name="Parkin I.A."/>
        </authorList>
    </citation>
    <scope>NUCLEOTIDE SEQUENCE [LARGE SCALE GENOMIC DNA]</scope>
    <source>
        <strain evidence="1">cv. DH55</strain>
    </source>
</reference>
<dbReference type="NCBIfam" id="TIGR01572">
    <property type="entry name" value="A_thl_para_3677"/>
    <property type="match status" value="1"/>
</dbReference>
<dbReference type="InterPro" id="IPR006462">
    <property type="entry name" value="MS5"/>
</dbReference>
<dbReference type="PANTHER" id="PTHR31260">
    <property type="entry name" value="CYSTATIN/MONELLIN SUPERFAMILY PROTEIN"/>
    <property type="match status" value="1"/>
</dbReference>
<name>A0ABM1RCC9_CAMSA</name>
<dbReference type="GeneID" id="104767550"/>
<organism evidence="1 2">
    <name type="scientific">Camelina sativa</name>
    <name type="common">False flax</name>
    <name type="synonym">Myagrum sativum</name>
    <dbReference type="NCBI Taxonomy" id="90675"/>
    <lineage>
        <taxon>Eukaryota</taxon>
        <taxon>Viridiplantae</taxon>
        <taxon>Streptophyta</taxon>
        <taxon>Embryophyta</taxon>
        <taxon>Tracheophyta</taxon>
        <taxon>Spermatophyta</taxon>
        <taxon>Magnoliopsida</taxon>
        <taxon>eudicotyledons</taxon>
        <taxon>Gunneridae</taxon>
        <taxon>Pentapetalae</taxon>
        <taxon>rosids</taxon>
        <taxon>malvids</taxon>
        <taxon>Brassicales</taxon>
        <taxon>Brassicaceae</taxon>
        <taxon>Camelineae</taxon>
        <taxon>Camelina</taxon>
    </lineage>
</organism>
<dbReference type="PANTHER" id="PTHR31260:SF35">
    <property type="entry name" value="MALECTIN-LIKE DOMAIN-CONTAINING PROTEIN"/>
    <property type="match status" value="1"/>
</dbReference>
<dbReference type="Proteomes" id="UP000694864">
    <property type="component" value="Chromosome 19"/>
</dbReference>
<gene>
    <name evidence="2" type="primary">LOC104767550</name>
</gene>
<dbReference type="Pfam" id="PF04776">
    <property type="entry name" value="protein_MS5"/>
    <property type="match status" value="1"/>
</dbReference>
<dbReference type="RefSeq" id="XP_019096667.1">
    <property type="nucleotide sequence ID" value="XM_019241122.1"/>
</dbReference>
<proteinExistence type="predicted"/>
<evidence type="ECO:0000313" key="1">
    <source>
        <dbReference type="Proteomes" id="UP000694864"/>
    </source>
</evidence>
<evidence type="ECO:0000313" key="2">
    <source>
        <dbReference type="RefSeq" id="XP_019096667.1"/>
    </source>
</evidence>
<accession>A0ABM1RCC9</accession>